<feature type="domain" description="ABC transporter" evidence="5">
    <location>
        <begin position="50"/>
        <end position="291"/>
    </location>
</feature>
<dbReference type="GO" id="GO:0005315">
    <property type="term" value="F:phosphate transmembrane transporter activity"/>
    <property type="evidence" value="ECO:0007669"/>
    <property type="project" value="InterPro"/>
</dbReference>
<keyword evidence="3" id="KW-0067">ATP-binding</keyword>
<keyword evidence="2" id="KW-0547">Nucleotide-binding</keyword>
<dbReference type="InterPro" id="IPR005670">
    <property type="entry name" value="PstB-like"/>
</dbReference>
<protein>
    <submittedName>
        <fullName evidence="6">Unannotated protein</fullName>
    </submittedName>
</protein>
<keyword evidence="1" id="KW-0813">Transport</keyword>
<gene>
    <name evidence="6" type="ORF">UFOPK3444_00607</name>
</gene>
<dbReference type="GO" id="GO:0016020">
    <property type="term" value="C:membrane"/>
    <property type="evidence" value="ECO:0007669"/>
    <property type="project" value="InterPro"/>
</dbReference>
<evidence type="ECO:0000313" key="6">
    <source>
        <dbReference type="EMBL" id="CAB4868826.1"/>
    </source>
</evidence>
<feature type="region of interest" description="Disordered" evidence="4">
    <location>
        <begin position="1"/>
        <end position="20"/>
    </location>
</feature>
<dbReference type="PANTHER" id="PTHR43423">
    <property type="entry name" value="ABC TRANSPORTER I FAMILY MEMBER 17"/>
    <property type="match status" value="1"/>
</dbReference>
<dbReference type="EMBL" id="CAFBLU010000007">
    <property type="protein sequence ID" value="CAB4868826.1"/>
    <property type="molecule type" value="Genomic_DNA"/>
</dbReference>
<dbReference type="InterPro" id="IPR003439">
    <property type="entry name" value="ABC_transporter-like_ATP-bd"/>
</dbReference>
<dbReference type="GO" id="GO:0035435">
    <property type="term" value="P:phosphate ion transmembrane transport"/>
    <property type="evidence" value="ECO:0007669"/>
    <property type="project" value="InterPro"/>
</dbReference>
<organism evidence="6">
    <name type="scientific">freshwater metagenome</name>
    <dbReference type="NCBI Taxonomy" id="449393"/>
    <lineage>
        <taxon>unclassified sequences</taxon>
        <taxon>metagenomes</taxon>
        <taxon>ecological metagenomes</taxon>
    </lineage>
</organism>
<sequence length="296" mass="32169">MNSPTPLPPIKRIDPSRAPKVVDPRHDTLGAADAIAAAVAPGSSNRVERMRIDDLSIAYGTKPAVRNVTLPVREGEVLALIGPSGCGKTTLLRSLNRLTELTDTAVATGSITLNGDDIHALEATDLRRRVSMVFQQPNPFPMSIFDNVAYAIREQAARRPSKSALAPLVREALEDAGLWDEVGDNLDHPALRLSGGQQQRLCIARALASKPEVLLMDEPCSALDPKSTEIIEELITRLREKVAIVIVTHNLQQAHRVGDNVAFMYLGELVEYGTVEQVFNAPRAERTQNYVGGVFG</sequence>
<dbReference type="CDD" id="cd03260">
    <property type="entry name" value="ABC_PstB_phosphate_transporter"/>
    <property type="match status" value="1"/>
</dbReference>
<evidence type="ECO:0000256" key="2">
    <source>
        <dbReference type="ARBA" id="ARBA00022741"/>
    </source>
</evidence>
<dbReference type="InterPro" id="IPR003593">
    <property type="entry name" value="AAA+_ATPase"/>
</dbReference>
<dbReference type="Pfam" id="PF00005">
    <property type="entry name" value="ABC_tran"/>
    <property type="match status" value="1"/>
</dbReference>
<name>A0A6J7DE85_9ZZZZ</name>
<proteinExistence type="predicted"/>
<reference evidence="6" key="1">
    <citation type="submission" date="2020-05" db="EMBL/GenBank/DDBJ databases">
        <authorList>
            <person name="Chiriac C."/>
            <person name="Salcher M."/>
            <person name="Ghai R."/>
            <person name="Kavagutti S V."/>
        </authorList>
    </citation>
    <scope>NUCLEOTIDE SEQUENCE</scope>
</reference>
<dbReference type="GO" id="GO:0005524">
    <property type="term" value="F:ATP binding"/>
    <property type="evidence" value="ECO:0007669"/>
    <property type="project" value="UniProtKB-KW"/>
</dbReference>
<dbReference type="SMART" id="SM00382">
    <property type="entry name" value="AAA"/>
    <property type="match status" value="1"/>
</dbReference>
<evidence type="ECO:0000256" key="3">
    <source>
        <dbReference type="ARBA" id="ARBA00022840"/>
    </source>
</evidence>
<evidence type="ECO:0000256" key="4">
    <source>
        <dbReference type="SAM" id="MobiDB-lite"/>
    </source>
</evidence>
<dbReference type="SUPFAM" id="SSF52540">
    <property type="entry name" value="P-loop containing nucleoside triphosphate hydrolases"/>
    <property type="match status" value="1"/>
</dbReference>
<evidence type="ECO:0000256" key="1">
    <source>
        <dbReference type="ARBA" id="ARBA00022448"/>
    </source>
</evidence>
<evidence type="ECO:0000259" key="5">
    <source>
        <dbReference type="PROSITE" id="PS50893"/>
    </source>
</evidence>
<dbReference type="AlphaFoldDB" id="A0A6J7DE85"/>
<dbReference type="Gene3D" id="3.40.50.300">
    <property type="entry name" value="P-loop containing nucleotide triphosphate hydrolases"/>
    <property type="match status" value="1"/>
</dbReference>
<dbReference type="PROSITE" id="PS00211">
    <property type="entry name" value="ABC_TRANSPORTER_1"/>
    <property type="match status" value="1"/>
</dbReference>
<dbReference type="PROSITE" id="PS50893">
    <property type="entry name" value="ABC_TRANSPORTER_2"/>
    <property type="match status" value="1"/>
</dbReference>
<feature type="compositionally biased region" description="Basic and acidic residues" evidence="4">
    <location>
        <begin position="11"/>
        <end position="20"/>
    </location>
</feature>
<dbReference type="InterPro" id="IPR017871">
    <property type="entry name" value="ABC_transporter-like_CS"/>
</dbReference>
<dbReference type="PANTHER" id="PTHR43423:SF1">
    <property type="entry name" value="ABC TRANSPORTER I FAMILY MEMBER 17"/>
    <property type="match status" value="1"/>
</dbReference>
<dbReference type="GO" id="GO:0016887">
    <property type="term" value="F:ATP hydrolysis activity"/>
    <property type="evidence" value="ECO:0007669"/>
    <property type="project" value="InterPro"/>
</dbReference>
<dbReference type="InterPro" id="IPR027417">
    <property type="entry name" value="P-loop_NTPase"/>
</dbReference>
<accession>A0A6J7DE85</accession>